<evidence type="ECO:0000313" key="1">
    <source>
        <dbReference type="EMBL" id="CAG8615740.1"/>
    </source>
</evidence>
<name>A0ACA9MVS4_9GLOM</name>
<keyword evidence="2" id="KW-1185">Reference proteome</keyword>
<comment type="caution">
    <text evidence="1">The sequence shown here is derived from an EMBL/GenBank/DDBJ whole genome shotgun (WGS) entry which is preliminary data.</text>
</comment>
<protein>
    <submittedName>
        <fullName evidence="1">7806_t:CDS:1</fullName>
    </submittedName>
</protein>
<gene>
    <name evidence="1" type="ORF">RPERSI_LOCUS6493</name>
</gene>
<accession>A0ACA9MVS4</accession>
<organism evidence="1 2">
    <name type="scientific">Racocetra persica</name>
    <dbReference type="NCBI Taxonomy" id="160502"/>
    <lineage>
        <taxon>Eukaryota</taxon>
        <taxon>Fungi</taxon>
        <taxon>Fungi incertae sedis</taxon>
        <taxon>Mucoromycota</taxon>
        <taxon>Glomeromycotina</taxon>
        <taxon>Glomeromycetes</taxon>
        <taxon>Diversisporales</taxon>
        <taxon>Gigasporaceae</taxon>
        <taxon>Racocetra</taxon>
    </lineage>
</organism>
<sequence length="158" mass="18620">MPKISSIKYYAVAKGEKTDQQNIEVKDKLNVWTDRYYKRNGLSDAIGGIEIYAAIRALEICDKKENLIINTDSSKKPDIKLILPELNENTNFRRLIMFPDNDGYITEYTQIKLSNKQNAFLNKKHWEFLKQHKFVLDKTNNIIKEISKEYLLELLYLE</sequence>
<feature type="non-terminal residue" evidence="1">
    <location>
        <position position="158"/>
    </location>
</feature>
<evidence type="ECO:0000313" key="2">
    <source>
        <dbReference type="Proteomes" id="UP000789920"/>
    </source>
</evidence>
<dbReference type="Proteomes" id="UP000789920">
    <property type="component" value="Unassembled WGS sequence"/>
</dbReference>
<reference evidence="1" key="1">
    <citation type="submission" date="2021-06" db="EMBL/GenBank/DDBJ databases">
        <authorList>
            <person name="Kallberg Y."/>
            <person name="Tangrot J."/>
            <person name="Rosling A."/>
        </authorList>
    </citation>
    <scope>NUCLEOTIDE SEQUENCE</scope>
    <source>
        <strain evidence="1">MA461A</strain>
    </source>
</reference>
<proteinExistence type="predicted"/>
<dbReference type="EMBL" id="CAJVQC010010362">
    <property type="protein sequence ID" value="CAG8615740.1"/>
    <property type="molecule type" value="Genomic_DNA"/>
</dbReference>